<sequence length="203" mass="22487">PWRLPTPALHFVFFFFAPTIPFVLSASDAPKNVTVRAQPSLVVTENATVTLQCDADSDPPVESVTWWKVNGTRSRNLTRSHNLTITSVTPADTGLYACTATNEVGSARSPSVEVGISITRSFYQLVFAMVHAMTFFFGVGSRTNFTYMFRCMYTWINVLEIFQTLNTVCVLPDKKQGHQRRSPRSVPEQCSGTLPGQAAMRVG</sequence>
<keyword evidence="2" id="KW-1133">Transmembrane helix</keyword>
<keyword evidence="3" id="KW-0732">Signal</keyword>
<feature type="chain" id="PRO_5018722365" description="Ig-like domain-containing protein" evidence="3">
    <location>
        <begin position="26"/>
        <end position="203"/>
    </location>
</feature>
<dbReference type="AlphaFoldDB" id="A0A3Q2Y4Y5"/>
<dbReference type="PANTHER" id="PTHR46013:SF4">
    <property type="entry name" value="B-CELL RECEPTOR CD22-RELATED"/>
    <property type="match status" value="1"/>
</dbReference>
<name>A0A3Q2Y4Y5_HIPCM</name>
<keyword evidence="6" id="KW-1185">Reference proteome</keyword>
<keyword evidence="2" id="KW-0812">Transmembrane</keyword>
<evidence type="ECO:0000256" key="2">
    <source>
        <dbReference type="SAM" id="Phobius"/>
    </source>
</evidence>
<accession>A0A3Q2Y4Y5</accession>
<dbReference type="Ensembl" id="ENSHCOT00000018974.1">
    <property type="protein sequence ID" value="ENSHCOP00000012053.1"/>
    <property type="gene ID" value="ENSHCOG00000015006.1"/>
</dbReference>
<dbReference type="PANTHER" id="PTHR46013">
    <property type="entry name" value="VASCULAR CELL ADHESION MOLECULE 1"/>
    <property type="match status" value="1"/>
</dbReference>
<dbReference type="Pfam" id="PF13927">
    <property type="entry name" value="Ig_3"/>
    <property type="match status" value="1"/>
</dbReference>
<protein>
    <recommendedName>
        <fullName evidence="4">Ig-like domain-containing protein</fullName>
    </recommendedName>
</protein>
<dbReference type="InterPro" id="IPR013783">
    <property type="entry name" value="Ig-like_fold"/>
</dbReference>
<feature type="domain" description="Ig-like" evidence="4">
    <location>
        <begin position="30"/>
        <end position="117"/>
    </location>
</feature>
<dbReference type="InterPro" id="IPR003599">
    <property type="entry name" value="Ig_sub"/>
</dbReference>
<evidence type="ECO:0000256" key="1">
    <source>
        <dbReference type="SAM" id="MobiDB-lite"/>
    </source>
</evidence>
<feature type="signal peptide" evidence="3">
    <location>
        <begin position="1"/>
        <end position="25"/>
    </location>
</feature>
<evidence type="ECO:0000259" key="4">
    <source>
        <dbReference type="PROSITE" id="PS50835"/>
    </source>
</evidence>
<feature type="region of interest" description="Disordered" evidence="1">
    <location>
        <begin position="176"/>
        <end position="203"/>
    </location>
</feature>
<dbReference type="Proteomes" id="UP000264820">
    <property type="component" value="Unplaced"/>
</dbReference>
<feature type="transmembrane region" description="Helical" evidence="2">
    <location>
        <begin position="122"/>
        <end position="140"/>
    </location>
</feature>
<reference evidence="5" key="2">
    <citation type="submission" date="2025-09" db="UniProtKB">
        <authorList>
            <consortium name="Ensembl"/>
        </authorList>
    </citation>
    <scope>IDENTIFICATION</scope>
</reference>
<dbReference type="SMART" id="SM00409">
    <property type="entry name" value="IG"/>
    <property type="match status" value="1"/>
</dbReference>
<reference evidence="5" key="1">
    <citation type="submission" date="2025-08" db="UniProtKB">
        <authorList>
            <consortium name="Ensembl"/>
        </authorList>
    </citation>
    <scope>IDENTIFICATION</scope>
</reference>
<dbReference type="SMART" id="SM00408">
    <property type="entry name" value="IGc2"/>
    <property type="match status" value="1"/>
</dbReference>
<evidence type="ECO:0000313" key="5">
    <source>
        <dbReference type="Ensembl" id="ENSHCOP00000012053.1"/>
    </source>
</evidence>
<organism evidence="5 6">
    <name type="scientific">Hippocampus comes</name>
    <name type="common">Tiger tail seahorse</name>
    <dbReference type="NCBI Taxonomy" id="109280"/>
    <lineage>
        <taxon>Eukaryota</taxon>
        <taxon>Metazoa</taxon>
        <taxon>Chordata</taxon>
        <taxon>Craniata</taxon>
        <taxon>Vertebrata</taxon>
        <taxon>Euteleostomi</taxon>
        <taxon>Actinopterygii</taxon>
        <taxon>Neopterygii</taxon>
        <taxon>Teleostei</taxon>
        <taxon>Neoteleostei</taxon>
        <taxon>Acanthomorphata</taxon>
        <taxon>Syngnathiaria</taxon>
        <taxon>Syngnathiformes</taxon>
        <taxon>Syngnathoidei</taxon>
        <taxon>Syngnathidae</taxon>
        <taxon>Hippocampus</taxon>
    </lineage>
</organism>
<dbReference type="SUPFAM" id="SSF48726">
    <property type="entry name" value="Immunoglobulin"/>
    <property type="match status" value="1"/>
</dbReference>
<evidence type="ECO:0000256" key="3">
    <source>
        <dbReference type="SAM" id="SignalP"/>
    </source>
</evidence>
<dbReference type="InterPro" id="IPR007110">
    <property type="entry name" value="Ig-like_dom"/>
</dbReference>
<proteinExistence type="predicted"/>
<dbReference type="CDD" id="cd00096">
    <property type="entry name" value="Ig"/>
    <property type="match status" value="1"/>
</dbReference>
<dbReference type="Gene3D" id="2.60.40.10">
    <property type="entry name" value="Immunoglobulins"/>
    <property type="match status" value="1"/>
</dbReference>
<evidence type="ECO:0000313" key="6">
    <source>
        <dbReference type="Proteomes" id="UP000264820"/>
    </source>
</evidence>
<dbReference type="PROSITE" id="PS50835">
    <property type="entry name" value="IG_LIKE"/>
    <property type="match status" value="1"/>
</dbReference>
<keyword evidence="2" id="KW-0472">Membrane</keyword>
<dbReference type="GeneTree" id="ENSGT00940000178077"/>
<dbReference type="InterPro" id="IPR003598">
    <property type="entry name" value="Ig_sub2"/>
</dbReference>
<dbReference type="InterPro" id="IPR036179">
    <property type="entry name" value="Ig-like_dom_sf"/>
</dbReference>